<feature type="compositionally biased region" description="Basic residues" evidence="1">
    <location>
        <begin position="103"/>
        <end position="114"/>
    </location>
</feature>
<dbReference type="EMBL" id="CADCUK010000137">
    <property type="protein sequence ID" value="CAA9379434.1"/>
    <property type="molecule type" value="Genomic_DNA"/>
</dbReference>
<organism evidence="2">
    <name type="scientific">uncultured Nocardioidaceae bacterium</name>
    <dbReference type="NCBI Taxonomy" id="253824"/>
    <lineage>
        <taxon>Bacteria</taxon>
        <taxon>Bacillati</taxon>
        <taxon>Actinomycetota</taxon>
        <taxon>Actinomycetes</taxon>
        <taxon>Propionibacteriales</taxon>
        <taxon>Nocardioidaceae</taxon>
        <taxon>environmental samples</taxon>
    </lineage>
</organism>
<dbReference type="AlphaFoldDB" id="A0A6J4N7B5"/>
<gene>
    <name evidence="2" type="ORF">AVDCRST_MAG47-2029</name>
</gene>
<protein>
    <submittedName>
        <fullName evidence="2">Uncharacterized protein</fullName>
    </submittedName>
</protein>
<feature type="compositionally biased region" description="Basic and acidic residues" evidence="1">
    <location>
        <begin position="1"/>
        <end position="10"/>
    </location>
</feature>
<name>A0A6J4N7B5_9ACTN</name>
<sequence>ERRAVRDRGAAPRPAGDPAGRGGPVPCVLGRAPRHDRAREAAGAGGPGRVLVPRRRSGGAPRGRGAVRPGTQGTSRHPRPRTAAACGHARRRRRRGDVGPRVPRARPVLRRRPVRQPAGVPRAARL</sequence>
<feature type="region of interest" description="Disordered" evidence="1">
    <location>
        <begin position="1"/>
        <end position="126"/>
    </location>
</feature>
<accession>A0A6J4N7B5</accession>
<feature type="non-terminal residue" evidence="2">
    <location>
        <position position="126"/>
    </location>
</feature>
<reference evidence="2" key="1">
    <citation type="submission" date="2020-02" db="EMBL/GenBank/DDBJ databases">
        <authorList>
            <person name="Meier V. D."/>
        </authorList>
    </citation>
    <scope>NUCLEOTIDE SEQUENCE</scope>
    <source>
        <strain evidence="2">AVDCRST_MAG47</strain>
    </source>
</reference>
<evidence type="ECO:0000313" key="2">
    <source>
        <dbReference type="EMBL" id="CAA9379434.1"/>
    </source>
</evidence>
<evidence type="ECO:0000256" key="1">
    <source>
        <dbReference type="SAM" id="MobiDB-lite"/>
    </source>
</evidence>
<feature type="non-terminal residue" evidence="2">
    <location>
        <position position="1"/>
    </location>
</feature>
<proteinExistence type="predicted"/>